<keyword evidence="7" id="KW-0812">Transmembrane</keyword>
<sequence length="307" mass="32237">MKAWLNRTHHSKLEAVEIATPGATGTQVIVNVTYCAVCHSDLHTWQGVTDFGSRGVLQRPQPENPIAMGHEIVGKVSALGPDAEGVKMGDQVIVYPWLGCGKCDDCLNDRDNVCAVGSRSLGFMQHGGFADVIVPHSRYLAATGTIDPVLAATYACSGVTVRSAIRKIMPVAPEQLVVVIGVGGLGLQAVAILRALTENKILVIDKSDAKRNLALGEGADHFLALAGDDTAAKVIEVKGGKVSAVLDFVNNRETSGLAFSILRKGGRTIQVGLYGGELVVPLYTLAVTGLSIIGSITGTTEDLKDVN</sequence>
<dbReference type="Gene3D" id="3.90.180.10">
    <property type="entry name" value="Medium-chain alcohol dehydrogenases, catalytic domain"/>
    <property type="match status" value="1"/>
</dbReference>
<dbReference type="KEGG" id="rtu:PR017_22970"/>
<feature type="domain" description="Alcohol dehydrogenase-like N-terminal" evidence="9">
    <location>
        <begin position="26"/>
        <end position="140"/>
    </location>
</feature>
<dbReference type="InterPro" id="IPR011032">
    <property type="entry name" value="GroES-like_sf"/>
</dbReference>
<dbReference type="PANTHER" id="PTHR42940">
    <property type="entry name" value="ALCOHOL DEHYDROGENASE 1-RELATED"/>
    <property type="match status" value="1"/>
</dbReference>
<protein>
    <submittedName>
        <fullName evidence="10">Alcohol dehydrogenase catalytic domain-containing protein</fullName>
    </submittedName>
</protein>
<evidence type="ECO:0000313" key="11">
    <source>
        <dbReference type="Proteomes" id="UP000249499"/>
    </source>
</evidence>
<dbReference type="SUPFAM" id="SSF51735">
    <property type="entry name" value="NAD(P)-binding Rossmann-fold domains"/>
    <property type="match status" value="1"/>
</dbReference>
<feature type="domain" description="Alcohol dehydrogenase-like C-terminal" evidence="8">
    <location>
        <begin position="184"/>
        <end position="305"/>
    </location>
</feature>
<dbReference type="InterPro" id="IPR036291">
    <property type="entry name" value="NAD(P)-bd_dom_sf"/>
</dbReference>
<dbReference type="PANTHER" id="PTHR42940:SF8">
    <property type="entry name" value="VACUOLAR PROTEIN SORTING-ASSOCIATED PROTEIN 11"/>
    <property type="match status" value="1"/>
</dbReference>
<evidence type="ECO:0000256" key="1">
    <source>
        <dbReference type="ARBA" id="ARBA00001947"/>
    </source>
</evidence>
<keyword evidence="7" id="KW-0472">Membrane</keyword>
<name>A0AAF1KN34_9HYPH</name>
<dbReference type="GO" id="GO:0008270">
    <property type="term" value="F:zinc ion binding"/>
    <property type="evidence" value="ECO:0007669"/>
    <property type="project" value="InterPro"/>
</dbReference>
<keyword evidence="5" id="KW-0560">Oxidoreductase</keyword>
<feature type="transmembrane region" description="Helical" evidence="7">
    <location>
        <begin position="176"/>
        <end position="196"/>
    </location>
</feature>
<evidence type="ECO:0000259" key="8">
    <source>
        <dbReference type="Pfam" id="PF00107"/>
    </source>
</evidence>
<dbReference type="AlphaFoldDB" id="A0AAF1KN34"/>
<comment type="cofactor">
    <cofactor evidence="1 6">
        <name>Zn(2+)</name>
        <dbReference type="ChEBI" id="CHEBI:29105"/>
    </cofactor>
</comment>
<evidence type="ECO:0000256" key="7">
    <source>
        <dbReference type="SAM" id="Phobius"/>
    </source>
</evidence>
<evidence type="ECO:0000313" key="10">
    <source>
        <dbReference type="EMBL" id="WFR98223.1"/>
    </source>
</evidence>
<dbReference type="InterPro" id="IPR013149">
    <property type="entry name" value="ADH-like_C"/>
</dbReference>
<dbReference type="GO" id="GO:0016491">
    <property type="term" value="F:oxidoreductase activity"/>
    <property type="evidence" value="ECO:0007669"/>
    <property type="project" value="UniProtKB-KW"/>
</dbReference>
<dbReference type="Proteomes" id="UP000249499">
    <property type="component" value="Plasmid pTi1078"/>
</dbReference>
<evidence type="ECO:0000256" key="2">
    <source>
        <dbReference type="ARBA" id="ARBA00008072"/>
    </source>
</evidence>
<dbReference type="SUPFAM" id="SSF50129">
    <property type="entry name" value="GroES-like"/>
    <property type="match status" value="1"/>
</dbReference>
<keyword evidence="3 6" id="KW-0479">Metal-binding</keyword>
<keyword evidence="7" id="KW-1133">Transmembrane helix</keyword>
<evidence type="ECO:0000259" key="9">
    <source>
        <dbReference type="Pfam" id="PF08240"/>
    </source>
</evidence>
<dbReference type="EMBL" id="CP117257">
    <property type="protein sequence ID" value="WFR98223.1"/>
    <property type="molecule type" value="Genomic_DNA"/>
</dbReference>
<organism evidence="10 11">
    <name type="scientific">Rhizobium tumorigenes</name>
    <dbReference type="NCBI Taxonomy" id="2041385"/>
    <lineage>
        <taxon>Bacteria</taxon>
        <taxon>Pseudomonadati</taxon>
        <taxon>Pseudomonadota</taxon>
        <taxon>Alphaproteobacteria</taxon>
        <taxon>Hyphomicrobiales</taxon>
        <taxon>Rhizobiaceae</taxon>
        <taxon>Rhizobium/Agrobacterium group</taxon>
        <taxon>Rhizobium</taxon>
    </lineage>
</organism>
<keyword evidence="4 6" id="KW-0862">Zinc</keyword>
<reference evidence="10 11" key="1">
    <citation type="journal article" date="2018" name="Sci. Rep.">
        <title>Rhizobium tumorigenes sp. nov., a novel plant tumorigenic bacterium isolated from cane gall tumors on thornless blackberry.</title>
        <authorList>
            <person name="Kuzmanovi N."/>
            <person name="Smalla K."/>
            <person name="Gronow S."/>
            <person name="PuBawska J."/>
        </authorList>
    </citation>
    <scope>NUCLEOTIDE SEQUENCE [LARGE SCALE GENOMIC DNA]</scope>
    <source>
        <strain evidence="10 11">1078</strain>
    </source>
</reference>
<evidence type="ECO:0000256" key="5">
    <source>
        <dbReference type="ARBA" id="ARBA00023002"/>
    </source>
</evidence>
<dbReference type="Gene3D" id="3.40.50.720">
    <property type="entry name" value="NAD(P)-binding Rossmann-like Domain"/>
    <property type="match status" value="1"/>
</dbReference>
<dbReference type="RefSeq" id="WP_111221649.1">
    <property type="nucleotide sequence ID" value="NZ_CP117257.1"/>
</dbReference>
<comment type="similarity">
    <text evidence="2 6">Belongs to the zinc-containing alcohol dehydrogenase family.</text>
</comment>
<evidence type="ECO:0000256" key="3">
    <source>
        <dbReference type="ARBA" id="ARBA00022723"/>
    </source>
</evidence>
<accession>A0AAF1KN34</accession>
<reference evidence="11" key="2">
    <citation type="journal article" date="2023" name="MicrobiologyOpen">
        <title>Genomics of the tumorigenes clade of the family Rhizobiaceae and description of Rhizobium rhododendri sp. nov.</title>
        <authorList>
            <person name="Kuzmanovic N."/>
            <person name="diCenzo G.C."/>
            <person name="Bunk B."/>
            <person name="Sproeer C."/>
            <person name="Fruehling A."/>
            <person name="Neumann-Schaal M."/>
            <person name="Overmann J."/>
            <person name="Smalla K."/>
        </authorList>
    </citation>
    <scope>NUCLEOTIDE SEQUENCE [LARGE SCALE GENOMIC DNA]</scope>
    <source>
        <strain evidence="11">1078</strain>
        <plasmid evidence="11">pTi1078</plasmid>
    </source>
</reference>
<keyword evidence="10" id="KW-0614">Plasmid</keyword>
<dbReference type="PROSITE" id="PS00059">
    <property type="entry name" value="ADH_ZINC"/>
    <property type="match status" value="1"/>
</dbReference>
<geneLocation type="plasmid" evidence="10 11">
    <name>pTi1078</name>
</geneLocation>
<proteinExistence type="inferred from homology"/>
<gene>
    <name evidence="10" type="ORF">PR017_22970</name>
</gene>
<dbReference type="InterPro" id="IPR013154">
    <property type="entry name" value="ADH-like_N"/>
</dbReference>
<evidence type="ECO:0000256" key="4">
    <source>
        <dbReference type="ARBA" id="ARBA00022833"/>
    </source>
</evidence>
<evidence type="ECO:0000256" key="6">
    <source>
        <dbReference type="RuleBase" id="RU361277"/>
    </source>
</evidence>
<dbReference type="Pfam" id="PF08240">
    <property type="entry name" value="ADH_N"/>
    <property type="match status" value="1"/>
</dbReference>
<dbReference type="InterPro" id="IPR002328">
    <property type="entry name" value="ADH_Zn_CS"/>
</dbReference>
<keyword evidence="11" id="KW-1185">Reference proteome</keyword>
<dbReference type="Pfam" id="PF00107">
    <property type="entry name" value="ADH_zinc_N"/>
    <property type="match status" value="1"/>
</dbReference>